<dbReference type="Proteomes" id="UP001249851">
    <property type="component" value="Unassembled WGS sequence"/>
</dbReference>
<reference evidence="3" key="1">
    <citation type="journal article" date="2023" name="G3 (Bethesda)">
        <title>Whole genome assembly and annotation of the endangered Caribbean coral Acropora cervicornis.</title>
        <authorList>
            <person name="Selwyn J.D."/>
            <person name="Vollmer S.V."/>
        </authorList>
    </citation>
    <scope>NUCLEOTIDE SEQUENCE</scope>
    <source>
        <strain evidence="3">K2</strain>
    </source>
</reference>
<sequence>MAEYSQSRGNLNRHPRKVVILWDKIGHSKTSPWQPGANYLFLGNVISPPVDPVTFACTTTLNKNLERKGTYEGQPLNFFIKNETKRGCRKVIATGSIDLAGHINKKSLEKFDITVALKPATKNVISGSISFKMSSVMLQDGIPYRTKEELVKEILQEAAEGAAKNKAENIPVGNNKGGVKSAKSKPLLPVNTFVPPRQQTNSGVDNFAAKELGIKDVKTSSAQHENEEKKSSSSEDAHIPFYKGKKRNNKGRKSSEESSPGESTDMKQLALASEASSLTGKKVKNMCKGHGTSNVEKKEKENKKIPLLPAEDFKDSQKMKSANLGGSVAAVEDSGEERSSSDNSGGSVQTVIEKQEPRKSGEELQECLIRSDNGVSKVPVSSDDKVTATGREEQTSADADAERMEKEKLTCFFNKLLKGSPPKGNKIVSSVRGPTKASCPGSNKNKAIASVQIESLPTDADAEEEEKQKLASFFNKLIKPAPHKATGTQHCPQLSAYVAEEMNSLRNEIAAVDKVLLKLEREIQQTMNIADCTEEYKGLTQDWLAFIEYRGELTSRRKTLQILAKEEDFEQCCRILRDDLKALHTLEDWKKTAFHKGQQAKLLQLIFTYVNEKQAGN</sequence>
<evidence type="ECO:0000313" key="4">
    <source>
        <dbReference type="Proteomes" id="UP001249851"/>
    </source>
</evidence>
<gene>
    <name evidence="3" type="ORF">P5673_012911</name>
</gene>
<organism evidence="3 4">
    <name type="scientific">Acropora cervicornis</name>
    <name type="common">Staghorn coral</name>
    <dbReference type="NCBI Taxonomy" id="6130"/>
    <lineage>
        <taxon>Eukaryota</taxon>
        <taxon>Metazoa</taxon>
        <taxon>Cnidaria</taxon>
        <taxon>Anthozoa</taxon>
        <taxon>Hexacorallia</taxon>
        <taxon>Scleractinia</taxon>
        <taxon>Astrocoeniina</taxon>
        <taxon>Acroporidae</taxon>
        <taxon>Acropora</taxon>
    </lineage>
</organism>
<dbReference type="EMBL" id="JARQWQ010000024">
    <property type="protein sequence ID" value="KAK2563900.1"/>
    <property type="molecule type" value="Genomic_DNA"/>
</dbReference>
<feature type="domain" description="C2 NT-type" evidence="2">
    <location>
        <begin position="1"/>
        <end position="137"/>
    </location>
</feature>
<proteinExistence type="predicted"/>
<dbReference type="PROSITE" id="PS51840">
    <property type="entry name" value="C2_NT"/>
    <property type="match status" value="1"/>
</dbReference>
<dbReference type="SMART" id="SM01203">
    <property type="entry name" value="DUF3585"/>
    <property type="match status" value="1"/>
</dbReference>
<feature type="region of interest" description="Disordered" evidence="1">
    <location>
        <begin position="162"/>
        <end position="404"/>
    </location>
</feature>
<feature type="compositionally biased region" description="Basic and acidic residues" evidence="1">
    <location>
        <begin position="212"/>
        <end position="238"/>
    </location>
</feature>
<dbReference type="InterPro" id="IPR019448">
    <property type="entry name" value="NT-C2"/>
</dbReference>
<dbReference type="InterPro" id="IPR022735">
    <property type="entry name" value="bMERB_dom"/>
</dbReference>
<evidence type="ECO:0000256" key="1">
    <source>
        <dbReference type="SAM" id="MobiDB-lite"/>
    </source>
</evidence>
<name>A0AAD9V7S4_ACRCE</name>
<feature type="compositionally biased region" description="Basic and acidic residues" evidence="1">
    <location>
        <begin position="353"/>
        <end position="362"/>
    </location>
</feature>
<accession>A0AAD9V7S4</accession>
<dbReference type="Pfam" id="PF12130">
    <property type="entry name" value="bMERB_dom"/>
    <property type="match status" value="1"/>
</dbReference>
<feature type="compositionally biased region" description="Basic and acidic residues" evidence="1">
    <location>
        <begin position="382"/>
        <end position="404"/>
    </location>
</feature>
<reference evidence="3" key="2">
    <citation type="journal article" date="2023" name="Science">
        <title>Genomic signatures of disease resistance in endangered staghorn corals.</title>
        <authorList>
            <person name="Vollmer S.V."/>
            <person name="Selwyn J.D."/>
            <person name="Despard B.A."/>
            <person name="Roesel C.L."/>
        </authorList>
    </citation>
    <scope>NUCLEOTIDE SEQUENCE</scope>
    <source>
        <strain evidence="3">K2</strain>
    </source>
</reference>
<evidence type="ECO:0000313" key="3">
    <source>
        <dbReference type="EMBL" id="KAK2563900.1"/>
    </source>
</evidence>
<dbReference type="AlphaFoldDB" id="A0AAD9V7S4"/>
<keyword evidence="4" id="KW-1185">Reference proteome</keyword>
<evidence type="ECO:0000259" key="2">
    <source>
        <dbReference type="PROSITE" id="PS51840"/>
    </source>
</evidence>
<protein>
    <submittedName>
        <fullName evidence="3">EH domain-binding protein 1</fullName>
    </submittedName>
</protein>
<feature type="compositionally biased region" description="Polar residues" evidence="1">
    <location>
        <begin position="341"/>
        <end position="352"/>
    </location>
</feature>
<feature type="compositionally biased region" description="Basic and acidic residues" evidence="1">
    <location>
        <begin position="295"/>
        <end position="304"/>
    </location>
</feature>
<comment type="caution">
    <text evidence="3">The sequence shown here is derived from an EMBL/GenBank/DDBJ whole genome shotgun (WGS) entry which is preliminary data.</text>
</comment>
<feature type="compositionally biased region" description="Basic residues" evidence="1">
    <location>
        <begin position="243"/>
        <end position="252"/>
    </location>
</feature>